<feature type="region of interest" description="Disordered" evidence="1">
    <location>
        <begin position="130"/>
        <end position="149"/>
    </location>
</feature>
<proteinExistence type="predicted"/>
<evidence type="ECO:0000256" key="1">
    <source>
        <dbReference type="SAM" id="MobiDB-lite"/>
    </source>
</evidence>
<name>A0A9Q1F4F7_SYNKA</name>
<comment type="caution">
    <text evidence="2">The sequence shown here is derived from an EMBL/GenBank/DDBJ whole genome shotgun (WGS) entry which is preliminary data.</text>
</comment>
<gene>
    <name evidence="2" type="ORF">SKAU_G00257650</name>
</gene>
<reference evidence="2" key="1">
    <citation type="journal article" date="2023" name="Science">
        <title>Genome structures resolve the early diversification of teleost fishes.</title>
        <authorList>
            <person name="Parey E."/>
            <person name="Louis A."/>
            <person name="Montfort J."/>
            <person name="Bouchez O."/>
            <person name="Roques C."/>
            <person name="Iampietro C."/>
            <person name="Lluch J."/>
            <person name="Castinel A."/>
            <person name="Donnadieu C."/>
            <person name="Desvignes T."/>
            <person name="Floi Bucao C."/>
            <person name="Jouanno E."/>
            <person name="Wen M."/>
            <person name="Mejri S."/>
            <person name="Dirks R."/>
            <person name="Jansen H."/>
            <person name="Henkel C."/>
            <person name="Chen W.J."/>
            <person name="Zahm M."/>
            <person name="Cabau C."/>
            <person name="Klopp C."/>
            <person name="Thompson A.W."/>
            <person name="Robinson-Rechavi M."/>
            <person name="Braasch I."/>
            <person name="Lecointre G."/>
            <person name="Bobe J."/>
            <person name="Postlethwait J.H."/>
            <person name="Berthelot C."/>
            <person name="Roest Crollius H."/>
            <person name="Guiguen Y."/>
        </authorList>
    </citation>
    <scope>NUCLEOTIDE SEQUENCE</scope>
    <source>
        <strain evidence="2">WJC10195</strain>
    </source>
</reference>
<evidence type="ECO:0000313" key="3">
    <source>
        <dbReference type="Proteomes" id="UP001152622"/>
    </source>
</evidence>
<sequence>MFACVRCHGNLARCEQPRLLVQMLPVQTGGVGGTDRRSALRRLGPALSRSACAPPTPSRWLVTDATLPAPRPSEYRGTPSTFSSTLLSWQSGEGGGGFGVAASDRWTPRGGRNRCRRLLCLGRASSPRCPRRPGWASQTHGQSSPRSAQMTLAFSCS</sequence>
<organism evidence="2 3">
    <name type="scientific">Synaphobranchus kaupii</name>
    <name type="common">Kaup's arrowtooth eel</name>
    <dbReference type="NCBI Taxonomy" id="118154"/>
    <lineage>
        <taxon>Eukaryota</taxon>
        <taxon>Metazoa</taxon>
        <taxon>Chordata</taxon>
        <taxon>Craniata</taxon>
        <taxon>Vertebrata</taxon>
        <taxon>Euteleostomi</taxon>
        <taxon>Actinopterygii</taxon>
        <taxon>Neopterygii</taxon>
        <taxon>Teleostei</taxon>
        <taxon>Anguilliformes</taxon>
        <taxon>Synaphobranchidae</taxon>
        <taxon>Synaphobranchus</taxon>
    </lineage>
</organism>
<accession>A0A9Q1F4F7</accession>
<keyword evidence="3" id="KW-1185">Reference proteome</keyword>
<dbReference type="EMBL" id="JAINUF010000009">
    <property type="protein sequence ID" value="KAJ8350635.1"/>
    <property type="molecule type" value="Genomic_DNA"/>
</dbReference>
<dbReference type="AlphaFoldDB" id="A0A9Q1F4F7"/>
<feature type="compositionally biased region" description="Polar residues" evidence="1">
    <location>
        <begin position="136"/>
        <end position="149"/>
    </location>
</feature>
<protein>
    <submittedName>
        <fullName evidence="2">Uncharacterized protein</fullName>
    </submittedName>
</protein>
<dbReference type="Proteomes" id="UP001152622">
    <property type="component" value="Chromosome 9"/>
</dbReference>
<evidence type="ECO:0000313" key="2">
    <source>
        <dbReference type="EMBL" id="KAJ8350635.1"/>
    </source>
</evidence>